<dbReference type="Proteomes" id="UP000239002">
    <property type="component" value="Unassembled WGS sequence"/>
</dbReference>
<dbReference type="SMART" id="SM00065">
    <property type="entry name" value="GAF"/>
    <property type="match status" value="1"/>
</dbReference>
<dbReference type="InterPro" id="IPR005467">
    <property type="entry name" value="His_kinase_dom"/>
</dbReference>
<dbReference type="Pfam" id="PF01590">
    <property type="entry name" value="GAF"/>
    <property type="match status" value="1"/>
</dbReference>
<comment type="caution">
    <text evidence="5">The sequence shown here is derived from an EMBL/GenBank/DDBJ whole genome shotgun (WGS) entry which is preliminary data.</text>
</comment>
<dbReference type="SMART" id="SM00388">
    <property type="entry name" value="HisKA"/>
    <property type="match status" value="1"/>
</dbReference>
<feature type="domain" description="Histidine kinase" evidence="4">
    <location>
        <begin position="189"/>
        <end position="401"/>
    </location>
</feature>
<dbReference type="Pfam" id="PF02518">
    <property type="entry name" value="HATPase_c"/>
    <property type="match status" value="1"/>
</dbReference>
<dbReference type="InterPro" id="IPR036890">
    <property type="entry name" value="HATPase_C_sf"/>
</dbReference>
<evidence type="ECO:0000313" key="5">
    <source>
        <dbReference type="EMBL" id="PPK96245.1"/>
    </source>
</evidence>
<dbReference type="InterPro" id="IPR003594">
    <property type="entry name" value="HATPase_dom"/>
</dbReference>
<evidence type="ECO:0000259" key="4">
    <source>
        <dbReference type="PROSITE" id="PS50109"/>
    </source>
</evidence>
<dbReference type="GO" id="GO:0000155">
    <property type="term" value="F:phosphorelay sensor kinase activity"/>
    <property type="evidence" value="ECO:0007669"/>
    <property type="project" value="InterPro"/>
</dbReference>
<dbReference type="InterPro" id="IPR036097">
    <property type="entry name" value="HisK_dim/P_sf"/>
</dbReference>
<keyword evidence="5" id="KW-0808">Transferase</keyword>
<dbReference type="PANTHER" id="PTHR43102">
    <property type="entry name" value="SLR1143 PROTEIN"/>
    <property type="match status" value="1"/>
</dbReference>
<keyword evidence="5" id="KW-0418">Kinase</keyword>
<dbReference type="EC" id="2.7.13.3" evidence="2"/>
<sequence length="401" mass="45206">MIAAPLPLNEKARMKALESLNILDSLPEQQYDNITELASYICGTRNAVISLVDENRQWFKSNLGMAVCETPREVSFCAHAIHNPSELMEIPNALEDPRFKNNPLVHDKDNPVIFYAGVPILDQTGFALGTLCVLDNKPKKLSDKQRKGLLNLAQQVQELLKLHVLNTELKVSRSHLKKHNDLLKDFAGTVSHDMKMPLANLIVTSDILNKKYSSILDDSGREYLSYLKKSSLSLSDYITNILAHYESSSYNVDDRKSFDVNDLLENIIELINIKHHCDIHLPEFNHTIHCNRVALEQIFLNLIGNSIKYNDKEETVIDLSITLDDSHYIFKIKDNGRGIPEDKLETIFDLFSTVGEYDREGQKGHGIGLSTVKQLVEKLGGEISVDSVLGKNTTFTFSIAQ</sequence>
<dbReference type="InterPro" id="IPR003661">
    <property type="entry name" value="HisK_dim/P_dom"/>
</dbReference>
<name>A0A2S6IPZ9_9FLAO</name>
<dbReference type="EMBL" id="PTJE01000001">
    <property type="protein sequence ID" value="PPK96245.1"/>
    <property type="molecule type" value="Genomic_DNA"/>
</dbReference>
<proteinExistence type="predicted"/>
<evidence type="ECO:0000256" key="2">
    <source>
        <dbReference type="ARBA" id="ARBA00012438"/>
    </source>
</evidence>
<dbReference type="PANTHER" id="PTHR43102:SF2">
    <property type="entry name" value="GAF DOMAIN-CONTAINING PROTEIN"/>
    <property type="match status" value="1"/>
</dbReference>
<gene>
    <name evidence="5" type="ORF">LY01_00059</name>
</gene>
<comment type="catalytic activity">
    <reaction evidence="1">
        <text>ATP + protein L-histidine = ADP + protein N-phospho-L-histidine.</text>
        <dbReference type="EC" id="2.7.13.3"/>
    </reaction>
</comment>
<evidence type="ECO:0000313" key="6">
    <source>
        <dbReference type="Proteomes" id="UP000239002"/>
    </source>
</evidence>
<dbReference type="InterPro" id="IPR029016">
    <property type="entry name" value="GAF-like_dom_sf"/>
</dbReference>
<evidence type="ECO:0000256" key="3">
    <source>
        <dbReference type="ARBA" id="ARBA00022553"/>
    </source>
</evidence>
<dbReference type="CDD" id="cd00082">
    <property type="entry name" value="HisKA"/>
    <property type="match status" value="1"/>
</dbReference>
<keyword evidence="6" id="KW-1185">Reference proteome</keyword>
<dbReference type="InterPro" id="IPR004358">
    <property type="entry name" value="Sig_transdc_His_kin-like_C"/>
</dbReference>
<dbReference type="Gene3D" id="3.30.565.10">
    <property type="entry name" value="Histidine kinase-like ATPase, C-terminal domain"/>
    <property type="match status" value="1"/>
</dbReference>
<dbReference type="SUPFAM" id="SSF55781">
    <property type="entry name" value="GAF domain-like"/>
    <property type="match status" value="1"/>
</dbReference>
<accession>A0A2S6IPZ9</accession>
<protein>
    <recommendedName>
        <fullName evidence="2">histidine kinase</fullName>
        <ecNumber evidence="2">2.7.13.3</ecNumber>
    </recommendedName>
</protein>
<organism evidence="5 6">
    <name type="scientific">Nonlabens xylanidelens</name>
    <dbReference type="NCBI Taxonomy" id="191564"/>
    <lineage>
        <taxon>Bacteria</taxon>
        <taxon>Pseudomonadati</taxon>
        <taxon>Bacteroidota</taxon>
        <taxon>Flavobacteriia</taxon>
        <taxon>Flavobacteriales</taxon>
        <taxon>Flavobacteriaceae</taxon>
        <taxon>Nonlabens</taxon>
    </lineage>
</organism>
<dbReference type="RefSeq" id="WP_104513823.1">
    <property type="nucleotide sequence ID" value="NZ_MQVW01000022.1"/>
</dbReference>
<dbReference type="SUPFAM" id="SSF47384">
    <property type="entry name" value="Homodimeric domain of signal transducing histidine kinase"/>
    <property type="match status" value="1"/>
</dbReference>
<dbReference type="SMART" id="SM00387">
    <property type="entry name" value="HATPase_c"/>
    <property type="match status" value="1"/>
</dbReference>
<dbReference type="OrthoDB" id="9811889at2"/>
<dbReference type="Gene3D" id="1.10.287.130">
    <property type="match status" value="1"/>
</dbReference>
<dbReference type="Pfam" id="PF00512">
    <property type="entry name" value="HisKA"/>
    <property type="match status" value="1"/>
</dbReference>
<dbReference type="SUPFAM" id="SSF55874">
    <property type="entry name" value="ATPase domain of HSP90 chaperone/DNA topoisomerase II/histidine kinase"/>
    <property type="match status" value="1"/>
</dbReference>
<keyword evidence="3" id="KW-0597">Phosphoprotein</keyword>
<dbReference type="CDD" id="cd00075">
    <property type="entry name" value="HATPase"/>
    <property type="match status" value="1"/>
</dbReference>
<dbReference type="Gene3D" id="3.30.450.40">
    <property type="match status" value="1"/>
</dbReference>
<dbReference type="InterPro" id="IPR003018">
    <property type="entry name" value="GAF"/>
</dbReference>
<dbReference type="PRINTS" id="PR00344">
    <property type="entry name" value="BCTRLSENSOR"/>
</dbReference>
<dbReference type="PROSITE" id="PS50109">
    <property type="entry name" value="HIS_KIN"/>
    <property type="match status" value="1"/>
</dbReference>
<dbReference type="AlphaFoldDB" id="A0A2S6IPZ9"/>
<reference evidence="5 6" key="1">
    <citation type="submission" date="2018-02" db="EMBL/GenBank/DDBJ databases">
        <title>Genomic Encyclopedia of Archaeal and Bacterial Type Strains, Phase II (KMG-II): from individual species to whole genera.</title>
        <authorList>
            <person name="Goeker M."/>
        </authorList>
    </citation>
    <scope>NUCLEOTIDE SEQUENCE [LARGE SCALE GENOMIC DNA]</scope>
    <source>
        <strain evidence="5 6">DSM 16809</strain>
    </source>
</reference>
<evidence type="ECO:0000256" key="1">
    <source>
        <dbReference type="ARBA" id="ARBA00000085"/>
    </source>
</evidence>